<feature type="compositionally biased region" description="Pro residues" evidence="1">
    <location>
        <begin position="70"/>
        <end position="80"/>
    </location>
</feature>
<comment type="caution">
    <text evidence="2">The sequence shown here is derived from an EMBL/GenBank/DDBJ whole genome shotgun (WGS) entry which is preliminary data.</text>
</comment>
<dbReference type="OrthoDB" id="567907at2759"/>
<feature type="region of interest" description="Disordered" evidence="1">
    <location>
        <begin position="52"/>
        <end position="87"/>
    </location>
</feature>
<protein>
    <submittedName>
        <fullName evidence="2">Uncharacterized protein</fullName>
    </submittedName>
</protein>
<sequence>MACRFIIRWLVAAFLVLAITCFISFGRTGFAPVALLRPADSRLKSLTVAEQEEPNKEEVANNANAHNAIPPFPTYNPRRPPNAAQSLPFPKTNHTRALIVAHTKDEDVGWVYNLLIDDDKLDRIHYTVDDPHAPYKVPMNKGHEAMPYLTYIISRYDTLPDVSIFMHAHQFAWHNNDLLDSDAFRMVSRLSSPKVLREGYFNLRCHLDPGCPAHLHPSEVLEPDENTPEQQYIRGAWEQLFPTEPIPATLSAPCCGQFAVSRDKLLSISRTRYEEIRQWLINTDIPDHISGRIFEYVWHFLWTGRHEVCPDELICYCDAYGVCIDDRKYFQDWQLMRLELRENFEKLVVLLGTSKPNSRDREQARPMLDSLSQRNHWLREELQYRQQQSWDLGNDPQIRAKVAGRTWKAGDAHLSRTLMRPNEAAGNYDGMAPELFSLSESSNYSTFASDIDALGITRVFDDLRVSSLSDARNPLALLMSITWGHQLAGLVSSWRSMIPSLGAGHLMVCTVRGYGRFGHVTLKVTKDAEAVNVRIGQDDTHIQSGLLRLRKAVILQRERLRRAPDASYCRGPQHTCIHVMPLPAPLARLGRLSAKGQASKV</sequence>
<evidence type="ECO:0000256" key="1">
    <source>
        <dbReference type="SAM" id="MobiDB-lite"/>
    </source>
</evidence>
<organism evidence="2 3">
    <name type="scientific">Carpinus fangiana</name>
    <dbReference type="NCBI Taxonomy" id="176857"/>
    <lineage>
        <taxon>Eukaryota</taxon>
        <taxon>Viridiplantae</taxon>
        <taxon>Streptophyta</taxon>
        <taxon>Embryophyta</taxon>
        <taxon>Tracheophyta</taxon>
        <taxon>Spermatophyta</taxon>
        <taxon>Magnoliopsida</taxon>
        <taxon>eudicotyledons</taxon>
        <taxon>Gunneridae</taxon>
        <taxon>Pentapetalae</taxon>
        <taxon>rosids</taxon>
        <taxon>fabids</taxon>
        <taxon>Fagales</taxon>
        <taxon>Betulaceae</taxon>
        <taxon>Carpinus</taxon>
    </lineage>
</organism>
<keyword evidence="3" id="KW-1185">Reference proteome</keyword>
<dbReference type="Pfam" id="PF11913">
    <property type="entry name" value="DUF3431"/>
    <property type="match status" value="1"/>
</dbReference>
<gene>
    <name evidence="2" type="ORF">FH972_022554</name>
</gene>
<dbReference type="InterPro" id="IPR021838">
    <property type="entry name" value="DUF3431"/>
</dbReference>
<dbReference type="PANTHER" id="PTHR37490:SF3">
    <property type="entry name" value="DUF3431 DOMAIN CONTAINING PROTEIN"/>
    <property type="match status" value="1"/>
</dbReference>
<dbReference type="PANTHER" id="PTHR37490">
    <property type="entry name" value="EXPRESSED PROTEIN"/>
    <property type="match status" value="1"/>
</dbReference>
<dbReference type="AlphaFoldDB" id="A0A5N6KSZ4"/>
<name>A0A5N6KSZ4_9ROSI</name>
<proteinExistence type="predicted"/>
<reference evidence="2 3" key="1">
    <citation type="submission" date="2019-06" db="EMBL/GenBank/DDBJ databases">
        <title>A chromosomal-level reference genome of Carpinus fangiana (Coryloideae, Betulaceae).</title>
        <authorList>
            <person name="Yang X."/>
            <person name="Wang Z."/>
            <person name="Zhang L."/>
            <person name="Hao G."/>
            <person name="Liu J."/>
            <person name="Yang Y."/>
        </authorList>
    </citation>
    <scope>NUCLEOTIDE SEQUENCE [LARGE SCALE GENOMIC DNA]</scope>
    <source>
        <strain evidence="2">Cfa_2016G</strain>
        <tissue evidence="2">Leaf</tissue>
    </source>
</reference>
<evidence type="ECO:0000313" key="3">
    <source>
        <dbReference type="Proteomes" id="UP000327013"/>
    </source>
</evidence>
<accession>A0A5N6KSZ4</accession>
<dbReference type="Proteomes" id="UP000327013">
    <property type="component" value="Unassembled WGS sequence"/>
</dbReference>
<feature type="compositionally biased region" description="Low complexity" evidence="1">
    <location>
        <begin position="60"/>
        <end position="69"/>
    </location>
</feature>
<evidence type="ECO:0000313" key="2">
    <source>
        <dbReference type="EMBL" id="KAB8342959.1"/>
    </source>
</evidence>
<dbReference type="EMBL" id="VIBQ01000012">
    <property type="protein sequence ID" value="KAB8342959.1"/>
    <property type="molecule type" value="Genomic_DNA"/>
</dbReference>